<evidence type="ECO:0000313" key="3">
    <source>
        <dbReference type="EMBL" id="GFR62960.1"/>
    </source>
</evidence>
<reference evidence="3 4" key="1">
    <citation type="journal article" date="2021" name="Elife">
        <title>Chloroplast acquisition without the gene transfer in kleptoplastic sea slugs, Plakobranchus ocellatus.</title>
        <authorList>
            <person name="Maeda T."/>
            <person name="Takahashi S."/>
            <person name="Yoshida T."/>
            <person name="Shimamura S."/>
            <person name="Takaki Y."/>
            <person name="Nagai Y."/>
            <person name="Toyoda A."/>
            <person name="Suzuki Y."/>
            <person name="Arimoto A."/>
            <person name="Ishii H."/>
            <person name="Satoh N."/>
            <person name="Nishiyama T."/>
            <person name="Hasebe M."/>
            <person name="Maruyama T."/>
            <person name="Minagawa J."/>
            <person name="Obokata J."/>
            <person name="Shigenobu S."/>
        </authorList>
    </citation>
    <scope>NUCLEOTIDE SEQUENCE [LARGE SCALE GENOMIC DNA]</scope>
</reference>
<evidence type="ECO:0000313" key="4">
    <source>
        <dbReference type="Proteomes" id="UP000762676"/>
    </source>
</evidence>
<protein>
    <recommendedName>
        <fullName evidence="5">MAM domain-containing protein</fullName>
    </recommendedName>
</protein>
<keyword evidence="2" id="KW-0472">Membrane</keyword>
<feature type="compositionally biased region" description="Polar residues" evidence="1">
    <location>
        <begin position="356"/>
        <end position="395"/>
    </location>
</feature>
<evidence type="ECO:0000256" key="1">
    <source>
        <dbReference type="SAM" id="MobiDB-lite"/>
    </source>
</evidence>
<dbReference type="AlphaFoldDB" id="A0AAV4ERD5"/>
<keyword evidence="2" id="KW-0812">Transmembrane</keyword>
<accession>A0AAV4ERD5</accession>
<gene>
    <name evidence="3" type="ORF">ElyMa_005472000</name>
</gene>
<sequence length="446" mass="48976">MEASMAAEKKAICVEFYYATAGNGTAPIDIYIEDGRIYSLMHHVDASTRGVWRSSRFSCCLPHVERAKRIAIRAKSTEDAIPAIDQMDIHMSDMPCDNDQLACYPTPPFQVPRDPQDSSPSCPKEDEKAGGLSCDFNSDAMGRPDICKWYMSSGWIARQKIDGSGRYDTLYSTLERNAVLLGTGSHMVGSVCIEIQFATANIIANLSNAFTISLQDRGGWVFYSEHAYSYDGSDLTVWKRNTFSTCLPQKQKWQVKIVSNMKGLQLDYIQVKTSQTPECKSTTIAATEASKPSTSPEYIISTSAQTTETARQTSEGFITVKKRQLGTMQGSTTMGTTRTMQGSTTMGTTETMQGSKTMGTTETMQGSKTMGTTETVQGSKTMGTTETMQGSTAMSKTEEIQDNTTIGTTPAIIIIVLLCLIILASLGAVAWECIEKYQERVSWQRL</sequence>
<feature type="region of interest" description="Disordered" evidence="1">
    <location>
        <begin position="107"/>
        <end position="130"/>
    </location>
</feature>
<organism evidence="3 4">
    <name type="scientific">Elysia marginata</name>
    <dbReference type="NCBI Taxonomy" id="1093978"/>
    <lineage>
        <taxon>Eukaryota</taxon>
        <taxon>Metazoa</taxon>
        <taxon>Spiralia</taxon>
        <taxon>Lophotrochozoa</taxon>
        <taxon>Mollusca</taxon>
        <taxon>Gastropoda</taxon>
        <taxon>Heterobranchia</taxon>
        <taxon>Euthyneura</taxon>
        <taxon>Panpulmonata</taxon>
        <taxon>Sacoglossa</taxon>
        <taxon>Placobranchoidea</taxon>
        <taxon>Plakobranchidae</taxon>
        <taxon>Elysia</taxon>
    </lineage>
</organism>
<feature type="region of interest" description="Disordered" evidence="1">
    <location>
        <begin position="330"/>
        <end position="396"/>
    </location>
</feature>
<feature type="transmembrane region" description="Helical" evidence="2">
    <location>
        <begin position="411"/>
        <end position="431"/>
    </location>
</feature>
<name>A0AAV4ERD5_9GAST</name>
<feature type="compositionally biased region" description="Low complexity" evidence="1">
    <location>
        <begin position="330"/>
        <end position="355"/>
    </location>
</feature>
<dbReference type="EMBL" id="BMAT01010897">
    <property type="protein sequence ID" value="GFR62960.1"/>
    <property type="molecule type" value="Genomic_DNA"/>
</dbReference>
<evidence type="ECO:0008006" key="5">
    <source>
        <dbReference type="Google" id="ProtNLM"/>
    </source>
</evidence>
<keyword evidence="2" id="KW-1133">Transmembrane helix</keyword>
<dbReference type="Proteomes" id="UP000762676">
    <property type="component" value="Unassembled WGS sequence"/>
</dbReference>
<evidence type="ECO:0000256" key="2">
    <source>
        <dbReference type="SAM" id="Phobius"/>
    </source>
</evidence>
<keyword evidence="4" id="KW-1185">Reference proteome</keyword>
<comment type="caution">
    <text evidence="3">The sequence shown here is derived from an EMBL/GenBank/DDBJ whole genome shotgun (WGS) entry which is preliminary data.</text>
</comment>
<proteinExistence type="predicted"/>